<organism evidence="1 2">
    <name type="scientific">Fusarium oxysporum f. sp. raphani 54005</name>
    <dbReference type="NCBI Taxonomy" id="1089458"/>
    <lineage>
        <taxon>Eukaryota</taxon>
        <taxon>Fungi</taxon>
        <taxon>Dikarya</taxon>
        <taxon>Ascomycota</taxon>
        <taxon>Pezizomycotina</taxon>
        <taxon>Sordariomycetes</taxon>
        <taxon>Hypocreomycetidae</taxon>
        <taxon>Hypocreales</taxon>
        <taxon>Nectriaceae</taxon>
        <taxon>Fusarium</taxon>
        <taxon>Fusarium oxysporum species complex</taxon>
    </lineage>
</organism>
<dbReference type="EMBL" id="JH658366">
    <property type="protein sequence ID" value="EXK95353.1"/>
    <property type="molecule type" value="Genomic_DNA"/>
</dbReference>
<dbReference type="HOGENOM" id="CLU_3384773_0_0_1"/>
<sequence length="33" mass="3631">MATPAAVLERIRGLLMVKGPPNESRPIFRSLLP</sequence>
<name>X0CVM5_FUSOX</name>
<proteinExistence type="predicted"/>
<keyword evidence="2" id="KW-1185">Reference proteome</keyword>
<gene>
    <name evidence="1" type="ORF">FOQG_03939</name>
</gene>
<evidence type="ECO:0000313" key="2">
    <source>
        <dbReference type="Proteomes" id="UP000030663"/>
    </source>
</evidence>
<dbReference type="AlphaFoldDB" id="X0CVM5"/>
<accession>X0CVM5</accession>
<protein>
    <submittedName>
        <fullName evidence="1">Uncharacterized protein</fullName>
    </submittedName>
</protein>
<evidence type="ECO:0000313" key="1">
    <source>
        <dbReference type="EMBL" id="EXK95353.1"/>
    </source>
</evidence>
<dbReference type="Proteomes" id="UP000030663">
    <property type="component" value="Unassembled WGS sequence"/>
</dbReference>
<reference evidence="1 2" key="1">
    <citation type="submission" date="2011-11" db="EMBL/GenBank/DDBJ databases">
        <title>The Genome Sequence of Fusarium oxysporum PHW815.</title>
        <authorList>
            <consortium name="The Broad Institute Genome Sequencing Platform"/>
            <person name="Ma L.-J."/>
            <person name="Gale L.R."/>
            <person name="Schwartz D.C."/>
            <person name="Zhou S."/>
            <person name="Corby-Kistler H."/>
            <person name="Young S.K."/>
            <person name="Zeng Q."/>
            <person name="Gargeya S."/>
            <person name="Fitzgerald M."/>
            <person name="Haas B."/>
            <person name="Abouelleil A."/>
            <person name="Alvarado L."/>
            <person name="Arachchi H.M."/>
            <person name="Berlin A."/>
            <person name="Brown A."/>
            <person name="Chapman S.B."/>
            <person name="Chen Z."/>
            <person name="Dunbar C."/>
            <person name="Freedman E."/>
            <person name="Gearin G."/>
            <person name="Goldberg J."/>
            <person name="Griggs A."/>
            <person name="Gujja S."/>
            <person name="Heiman D."/>
            <person name="Howarth C."/>
            <person name="Larson L."/>
            <person name="Lui A."/>
            <person name="MacDonald P.J.P."/>
            <person name="Montmayeur A."/>
            <person name="Murphy C."/>
            <person name="Neiman D."/>
            <person name="Pearson M."/>
            <person name="Priest M."/>
            <person name="Roberts A."/>
            <person name="Saif S."/>
            <person name="Shea T."/>
            <person name="Shenoy N."/>
            <person name="Sisk P."/>
            <person name="Stolte C."/>
            <person name="Sykes S."/>
            <person name="Wortman J."/>
            <person name="Nusbaum C."/>
            <person name="Birren B."/>
        </authorList>
    </citation>
    <scope>NUCLEOTIDE SEQUENCE [LARGE SCALE GENOMIC DNA]</scope>
    <source>
        <strain evidence="1 2">54005</strain>
    </source>
</reference>